<feature type="compositionally biased region" description="Polar residues" evidence="2">
    <location>
        <begin position="1"/>
        <end position="33"/>
    </location>
</feature>
<organism evidence="3 4">
    <name type="scientific">Armillaria borealis</name>
    <dbReference type="NCBI Taxonomy" id="47425"/>
    <lineage>
        <taxon>Eukaryota</taxon>
        <taxon>Fungi</taxon>
        <taxon>Dikarya</taxon>
        <taxon>Basidiomycota</taxon>
        <taxon>Agaricomycotina</taxon>
        <taxon>Agaricomycetes</taxon>
        <taxon>Agaricomycetidae</taxon>
        <taxon>Agaricales</taxon>
        <taxon>Marasmiineae</taxon>
        <taxon>Physalacriaceae</taxon>
        <taxon>Armillaria</taxon>
    </lineage>
</organism>
<feature type="region of interest" description="Disordered" evidence="2">
    <location>
        <begin position="62"/>
        <end position="93"/>
    </location>
</feature>
<proteinExistence type="predicted"/>
<dbReference type="Proteomes" id="UP001175226">
    <property type="component" value="Unassembled WGS sequence"/>
</dbReference>
<protein>
    <submittedName>
        <fullName evidence="3">Uncharacterized protein</fullName>
    </submittedName>
</protein>
<feature type="region of interest" description="Disordered" evidence="2">
    <location>
        <begin position="1"/>
        <end position="43"/>
    </location>
</feature>
<feature type="coiled-coil region" evidence="1">
    <location>
        <begin position="191"/>
        <end position="232"/>
    </location>
</feature>
<evidence type="ECO:0000313" key="3">
    <source>
        <dbReference type="EMBL" id="KAK0447232.1"/>
    </source>
</evidence>
<dbReference type="AlphaFoldDB" id="A0AA39JQU9"/>
<comment type="caution">
    <text evidence="3">The sequence shown here is derived from an EMBL/GenBank/DDBJ whole genome shotgun (WGS) entry which is preliminary data.</text>
</comment>
<evidence type="ECO:0000313" key="4">
    <source>
        <dbReference type="Proteomes" id="UP001175226"/>
    </source>
</evidence>
<gene>
    <name evidence="3" type="ORF">EV421DRAFT_1733784</name>
</gene>
<evidence type="ECO:0000256" key="2">
    <source>
        <dbReference type="SAM" id="MobiDB-lite"/>
    </source>
</evidence>
<accession>A0AA39JQU9</accession>
<evidence type="ECO:0000256" key="1">
    <source>
        <dbReference type="SAM" id="Coils"/>
    </source>
</evidence>
<reference evidence="3" key="1">
    <citation type="submission" date="2023-06" db="EMBL/GenBank/DDBJ databases">
        <authorList>
            <consortium name="Lawrence Berkeley National Laboratory"/>
            <person name="Ahrendt S."/>
            <person name="Sahu N."/>
            <person name="Indic B."/>
            <person name="Wong-Bajracharya J."/>
            <person name="Merenyi Z."/>
            <person name="Ke H.-M."/>
            <person name="Monk M."/>
            <person name="Kocsube S."/>
            <person name="Drula E."/>
            <person name="Lipzen A."/>
            <person name="Balint B."/>
            <person name="Henrissat B."/>
            <person name="Andreopoulos B."/>
            <person name="Martin F.M."/>
            <person name="Harder C.B."/>
            <person name="Rigling D."/>
            <person name="Ford K.L."/>
            <person name="Foster G.D."/>
            <person name="Pangilinan J."/>
            <person name="Papanicolaou A."/>
            <person name="Barry K."/>
            <person name="LaButti K."/>
            <person name="Viragh M."/>
            <person name="Koriabine M."/>
            <person name="Yan M."/>
            <person name="Riley R."/>
            <person name="Champramary S."/>
            <person name="Plett K.L."/>
            <person name="Tsai I.J."/>
            <person name="Slot J."/>
            <person name="Sipos G."/>
            <person name="Plett J."/>
            <person name="Nagy L.G."/>
            <person name="Grigoriev I.V."/>
        </authorList>
    </citation>
    <scope>NUCLEOTIDE SEQUENCE</scope>
    <source>
        <strain evidence="3">FPL87.14</strain>
    </source>
</reference>
<keyword evidence="1" id="KW-0175">Coiled coil</keyword>
<keyword evidence="4" id="KW-1185">Reference proteome</keyword>
<name>A0AA39JQU9_9AGAR</name>
<sequence>MSTSPRNASVQPSSLHLSNIQGVPINDVSSSGPNGDHVSPPRLITAPIPHVLFQSIATHPSFPVTEASPSSDSGDTSHSLSSPLPNRAVNDTNVQRLQTRIKFLYQALNHRKAKDRTSEAEFRRQLAEEIAKVDNEHKKEYDMKIQTIQDDFLQGLYQGLTHNMEAGNFPGYPASPLPELQDKIMEQRLELSCKDQLIQDMERREEDLQRALQEATRRAANAEQRGRDKLAQVQSVIARLL</sequence>
<dbReference type="EMBL" id="JAUEPT010000012">
    <property type="protein sequence ID" value="KAK0447232.1"/>
    <property type="molecule type" value="Genomic_DNA"/>
</dbReference>
<feature type="compositionally biased region" description="Low complexity" evidence="2">
    <location>
        <begin position="68"/>
        <end position="84"/>
    </location>
</feature>